<sequence length="78" mass="9761">MPYRKVLRNSINRINHVPSNRSTVYRKFPIHWFRWARPPTRTHPLYSRRRKTHPIMVRKSNPFPMNRFVRVHSKFRDH</sequence>
<reference evidence="3" key="1">
    <citation type="submission" date="2016-06" db="UniProtKB">
        <authorList>
            <consortium name="WormBaseParasite"/>
        </authorList>
    </citation>
    <scope>IDENTIFICATION</scope>
</reference>
<dbReference type="EMBL" id="UZAN01066860">
    <property type="protein sequence ID" value="VDP94258.1"/>
    <property type="molecule type" value="Genomic_DNA"/>
</dbReference>
<protein>
    <submittedName>
        <fullName evidence="1 3">Uncharacterized protein</fullName>
    </submittedName>
</protein>
<organism evidence="3">
    <name type="scientific">Echinostoma caproni</name>
    <dbReference type="NCBI Taxonomy" id="27848"/>
    <lineage>
        <taxon>Eukaryota</taxon>
        <taxon>Metazoa</taxon>
        <taxon>Spiralia</taxon>
        <taxon>Lophotrochozoa</taxon>
        <taxon>Platyhelminthes</taxon>
        <taxon>Trematoda</taxon>
        <taxon>Digenea</taxon>
        <taxon>Plagiorchiida</taxon>
        <taxon>Echinostomata</taxon>
        <taxon>Echinostomatoidea</taxon>
        <taxon>Echinostomatidae</taxon>
        <taxon>Echinostoma</taxon>
    </lineage>
</organism>
<evidence type="ECO:0000313" key="1">
    <source>
        <dbReference type="EMBL" id="VDP94258.1"/>
    </source>
</evidence>
<name>A0A183BCP9_9TREM</name>
<reference evidence="1 2" key="2">
    <citation type="submission" date="2018-11" db="EMBL/GenBank/DDBJ databases">
        <authorList>
            <consortium name="Pathogen Informatics"/>
        </authorList>
    </citation>
    <scope>NUCLEOTIDE SEQUENCE [LARGE SCALE GENOMIC DNA]</scope>
    <source>
        <strain evidence="1 2">Egypt</strain>
    </source>
</reference>
<keyword evidence="2" id="KW-1185">Reference proteome</keyword>
<dbReference type="AlphaFoldDB" id="A0A183BCP9"/>
<accession>A0A183BCP9</accession>
<dbReference type="Proteomes" id="UP000272942">
    <property type="component" value="Unassembled WGS sequence"/>
</dbReference>
<dbReference type="WBParaSite" id="ECPE_0001702701-mRNA-1">
    <property type="protein sequence ID" value="ECPE_0001702701-mRNA-1"/>
    <property type="gene ID" value="ECPE_0001702701"/>
</dbReference>
<evidence type="ECO:0000313" key="2">
    <source>
        <dbReference type="Proteomes" id="UP000272942"/>
    </source>
</evidence>
<evidence type="ECO:0000313" key="3">
    <source>
        <dbReference type="WBParaSite" id="ECPE_0001702701-mRNA-1"/>
    </source>
</evidence>
<gene>
    <name evidence="1" type="ORF">ECPE_LOCUS16984</name>
</gene>
<proteinExistence type="predicted"/>